<evidence type="ECO:0000313" key="3">
    <source>
        <dbReference type="Proteomes" id="UP000828251"/>
    </source>
</evidence>
<comment type="caution">
    <text evidence="2">The sequence shown here is derived from an EMBL/GenBank/DDBJ whole genome shotgun (WGS) entry which is preliminary data.</text>
</comment>
<organism evidence="2 3">
    <name type="scientific">Gossypium stocksii</name>
    <dbReference type="NCBI Taxonomy" id="47602"/>
    <lineage>
        <taxon>Eukaryota</taxon>
        <taxon>Viridiplantae</taxon>
        <taxon>Streptophyta</taxon>
        <taxon>Embryophyta</taxon>
        <taxon>Tracheophyta</taxon>
        <taxon>Spermatophyta</taxon>
        <taxon>Magnoliopsida</taxon>
        <taxon>eudicotyledons</taxon>
        <taxon>Gunneridae</taxon>
        <taxon>Pentapetalae</taxon>
        <taxon>rosids</taxon>
        <taxon>malvids</taxon>
        <taxon>Malvales</taxon>
        <taxon>Malvaceae</taxon>
        <taxon>Malvoideae</taxon>
        <taxon>Gossypium</taxon>
    </lineage>
</organism>
<dbReference type="Proteomes" id="UP000828251">
    <property type="component" value="Unassembled WGS sequence"/>
</dbReference>
<dbReference type="EMBL" id="JAIQCV010000009">
    <property type="protein sequence ID" value="KAH1064588.1"/>
    <property type="molecule type" value="Genomic_DNA"/>
</dbReference>
<evidence type="ECO:0000313" key="2">
    <source>
        <dbReference type="EMBL" id="KAH1064588.1"/>
    </source>
</evidence>
<dbReference type="AlphaFoldDB" id="A0A9D3UYA8"/>
<feature type="region of interest" description="Disordered" evidence="1">
    <location>
        <begin position="94"/>
        <end position="127"/>
    </location>
</feature>
<protein>
    <submittedName>
        <fullName evidence="2">Uncharacterized protein</fullName>
    </submittedName>
</protein>
<dbReference type="OrthoDB" id="1750287at2759"/>
<keyword evidence="3" id="KW-1185">Reference proteome</keyword>
<name>A0A9D3UYA8_9ROSI</name>
<evidence type="ECO:0000256" key="1">
    <source>
        <dbReference type="SAM" id="MobiDB-lite"/>
    </source>
</evidence>
<gene>
    <name evidence="2" type="ORF">J1N35_029575</name>
</gene>
<accession>A0A9D3UYA8</accession>
<sequence length="144" mass="16460">MVNAHAIDLAYFIAHAMQHQTKRRYKSVISMGPYITRLARHFGLLKILAQTSSYTLIGQMSPQSIQIMHHMRMIERRPGGNPFQYWLIQEDEDSADIPDDVPPPPPPEEDAPTEPPPPPRRPSRAAATYADLSECFLQFEQQCF</sequence>
<reference evidence="2 3" key="1">
    <citation type="journal article" date="2021" name="Plant Biotechnol. J.">
        <title>Multi-omics assisted identification of the key and species-specific regulatory components of drought-tolerant mechanisms in Gossypium stocksii.</title>
        <authorList>
            <person name="Yu D."/>
            <person name="Ke L."/>
            <person name="Zhang D."/>
            <person name="Wu Y."/>
            <person name="Sun Y."/>
            <person name="Mei J."/>
            <person name="Sun J."/>
            <person name="Sun Y."/>
        </authorList>
    </citation>
    <scope>NUCLEOTIDE SEQUENCE [LARGE SCALE GENOMIC DNA]</scope>
    <source>
        <strain evidence="3">cv. E1</strain>
        <tissue evidence="2">Leaf</tissue>
    </source>
</reference>
<proteinExistence type="predicted"/>